<keyword evidence="1" id="KW-0812">Transmembrane</keyword>
<evidence type="ECO:0000256" key="1">
    <source>
        <dbReference type="SAM" id="Phobius"/>
    </source>
</evidence>
<dbReference type="OrthoDB" id="8688375at2"/>
<feature type="transmembrane region" description="Helical" evidence="1">
    <location>
        <begin position="43"/>
        <end position="65"/>
    </location>
</feature>
<dbReference type="SUPFAM" id="SSF103481">
    <property type="entry name" value="Multidrug resistance efflux transporter EmrE"/>
    <property type="match status" value="1"/>
</dbReference>
<comment type="caution">
    <text evidence="3">The sequence shown here is derived from an EMBL/GenBank/DDBJ whole genome shotgun (WGS) entry which is preliminary data.</text>
</comment>
<name>A0A495CWD5_9PROT</name>
<feature type="transmembrane region" description="Helical" evidence="1">
    <location>
        <begin position="218"/>
        <end position="242"/>
    </location>
</feature>
<evidence type="ECO:0000313" key="3">
    <source>
        <dbReference type="EMBL" id="RKQ89584.1"/>
    </source>
</evidence>
<protein>
    <submittedName>
        <fullName evidence="3">EamA-like transporter family protein</fullName>
    </submittedName>
</protein>
<evidence type="ECO:0000313" key="4">
    <source>
        <dbReference type="Proteomes" id="UP000273675"/>
    </source>
</evidence>
<organism evidence="3 4">
    <name type="scientific">Maricaulis maris</name>
    <dbReference type="NCBI Taxonomy" id="74318"/>
    <lineage>
        <taxon>Bacteria</taxon>
        <taxon>Pseudomonadati</taxon>
        <taxon>Pseudomonadota</taxon>
        <taxon>Alphaproteobacteria</taxon>
        <taxon>Maricaulales</taxon>
        <taxon>Maricaulaceae</taxon>
        <taxon>Maricaulis</taxon>
    </lineage>
</organism>
<reference evidence="3 4" key="1">
    <citation type="submission" date="2018-10" db="EMBL/GenBank/DDBJ databases">
        <title>Genomic Encyclopedia of Type Strains, Phase IV (KMG-IV): sequencing the most valuable type-strain genomes for metagenomic binning, comparative biology and taxonomic classification.</title>
        <authorList>
            <person name="Goeker M."/>
        </authorList>
    </citation>
    <scope>NUCLEOTIDE SEQUENCE [LARGE SCALE GENOMIC DNA]</scope>
    <source>
        <strain evidence="3 4">DSM 4734</strain>
    </source>
</reference>
<feature type="transmembrane region" description="Helical" evidence="1">
    <location>
        <begin position="161"/>
        <end position="180"/>
    </location>
</feature>
<feature type="transmembrane region" description="Helical" evidence="1">
    <location>
        <begin position="77"/>
        <end position="99"/>
    </location>
</feature>
<feature type="transmembrane region" description="Helical" evidence="1">
    <location>
        <begin position="12"/>
        <end position="31"/>
    </location>
</feature>
<feature type="transmembrane region" description="Helical" evidence="1">
    <location>
        <begin position="133"/>
        <end position="155"/>
    </location>
</feature>
<dbReference type="Pfam" id="PF00892">
    <property type="entry name" value="EamA"/>
    <property type="match status" value="1"/>
</dbReference>
<dbReference type="InterPro" id="IPR000620">
    <property type="entry name" value="EamA_dom"/>
</dbReference>
<sequence length="312" mass="33198">MTGLCPSRGQRETVALLIIIIGLLVGANFAFGKYIVQQGQAPLTLFVLQVFGASVLLTAGLVLSQHMRLAALVSRPVLIYCVVNGLIGVSAPQILGFFALQKVPASLFTMFVTLSPLMTFLVSSLVRRQVLPMYRLIGILIGLAGVSIATANGTVRMDFGALWLTAACAVPILLSIANVYRDVAMPEGVSPLVLAAGTLSSQALLFLPFAVYVEGAALASWTIDAAAALLGLCCVTALSYILTFELFRRTDGVGFSQVGYFATVAGTGAGAIFFSEVITVWFLIAVFLLFLGMAITNNQISAILSHWNRKRR</sequence>
<feature type="transmembrane region" description="Helical" evidence="1">
    <location>
        <begin position="105"/>
        <end position="126"/>
    </location>
</feature>
<dbReference type="Proteomes" id="UP000273675">
    <property type="component" value="Unassembled WGS sequence"/>
</dbReference>
<evidence type="ECO:0000259" key="2">
    <source>
        <dbReference type="Pfam" id="PF00892"/>
    </source>
</evidence>
<feature type="transmembrane region" description="Helical" evidence="1">
    <location>
        <begin position="192"/>
        <end position="212"/>
    </location>
</feature>
<feature type="domain" description="EamA" evidence="2">
    <location>
        <begin position="15"/>
        <end position="149"/>
    </location>
</feature>
<dbReference type="GO" id="GO:0016020">
    <property type="term" value="C:membrane"/>
    <property type="evidence" value="ECO:0007669"/>
    <property type="project" value="InterPro"/>
</dbReference>
<feature type="transmembrane region" description="Helical" evidence="1">
    <location>
        <begin position="280"/>
        <end position="304"/>
    </location>
</feature>
<keyword evidence="1" id="KW-1133">Transmembrane helix</keyword>
<dbReference type="EMBL" id="RBIM01000009">
    <property type="protein sequence ID" value="RKQ89584.1"/>
    <property type="molecule type" value="Genomic_DNA"/>
</dbReference>
<gene>
    <name evidence="3" type="ORF">C7435_3287</name>
</gene>
<proteinExistence type="predicted"/>
<accession>A0A495CWD5</accession>
<feature type="transmembrane region" description="Helical" evidence="1">
    <location>
        <begin position="254"/>
        <end position="274"/>
    </location>
</feature>
<dbReference type="InterPro" id="IPR037185">
    <property type="entry name" value="EmrE-like"/>
</dbReference>
<keyword evidence="1" id="KW-0472">Membrane</keyword>
<dbReference type="AlphaFoldDB" id="A0A495CWD5"/>